<name>A0ABN8RY72_9CNID</name>
<sequence length="465" mass="53058">MSITYESRIPLSQFWCKLTGGERIAFDLGWISSSEWDDSQVSWRLDTYDGRKALSIFAFVVVASRTAPRRRFDITKDSTSYTWVPLHALFPDLPKNASFVGWKRTVIEAAKLQLEKVDEKYMFERFFPSIYRDYVRALLHLPIASDKRITQTVDFRDADPKALEPLLAHSQAYSPDDVFYAMVTFRVRMMVSEDGKLLAFPHLPARPAGTIFINVSQSDIAVGANILSLKPDIDGPNWCVAFPIVGTIDNFALNLATLSHMDRFHCSNYIQENIFPHSPRNLTEKVITSNFSWRMRWAYTFAKPLTILSDAIDLTGDHDDDVDAEQSGCPLPGFDPNVKCSLCRLYTRDTGAARWSPDGNRDATVLDATLLNELTRKFHQVKLMSRSSLVSAYGKKFRAAGRDHPNLAFLTDVTDDEVRRHYEEDHDECAHQFRDPMKDVERTLQGVMRQAPLTLCVELKRGRNK</sequence>
<accession>A0ABN8RY72</accession>
<evidence type="ECO:0000313" key="2">
    <source>
        <dbReference type="Proteomes" id="UP001159405"/>
    </source>
</evidence>
<feature type="non-terminal residue" evidence="1">
    <location>
        <position position="465"/>
    </location>
</feature>
<dbReference type="Proteomes" id="UP001159405">
    <property type="component" value="Unassembled WGS sequence"/>
</dbReference>
<reference evidence="1 2" key="1">
    <citation type="submission" date="2022-05" db="EMBL/GenBank/DDBJ databases">
        <authorList>
            <consortium name="Genoscope - CEA"/>
            <person name="William W."/>
        </authorList>
    </citation>
    <scope>NUCLEOTIDE SEQUENCE [LARGE SCALE GENOMIC DNA]</scope>
</reference>
<comment type="caution">
    <text evidence="1">The sequence shown here is derived from an EMBL/GenBank/DDBJ whole genome shotgun (WGS) entry which is preliminary data.</text>
</comment>
<gene>
    <name evidence="1" type="ORF">PLOB_00028482</name>
</gene>
<dbReference type="EMBL" id="CALNXK010000350">
    <property type="protein sequence ID" value="CAH3183320.1"/>
    <property type="molecule type" value="Genomic_DNA"/>
</dbReference>
<keyword evidence="2" id="KW-1185">Reference proteome</keyword>
<evidence type="ECO:0000313" key="1">
    <source>
        <dbReference type="EMBL" id="CAH3183320.1"/>
    </source>
</evidence>
<protein>
    <submittedName>
        <fullName evidence="1">Uncharacterized protein</fullName>
    </submittedName>
</protein>
<proteinExistence type="predicted"/>
<organism evidence="1 2">
    <name type="scientific">Porites lobata</name>
    <dbReference type="NCBI Taxonomy" id="104759"/>
    <lineage>
        <taxon>Eukaryota</taxon>
        <taxon>Metazoa</taxon>
        <taxon>Cnidaria</taxon>
        <taxon>Anthozoa</taxon>
        <taxon>Hexacorallia</taxon>
        <taxon>Scleractinia</taxon>
        <taxon>Fungiina</taxon>
        <taxon>Poritidae</taxon>
        <taxon>Porites</taxon>
    </lineage>
</organism>